<protein>
    <recommendedName>
        <fullName evidence="8">Hpc2-related domain-containing protein</fullName>
    </recommendedName>
</protein>
<evidence type="ECO:0000313" key="7">
    <source>
        <dbReference type="Proteomes" id="UP001148018"/>
    </source>
</evidence>
<dbReference type="PANTHER" id="PTHR21669:SF12">
    <property type="entry name" value="UBINUCLEIN-1"/>
    <property type="match status" value="1"/>
</dbReference>
<keyword evidence="7" id="KW-1185">Reference proteome</keyword>
<dbReference type="EMBL" id="JANIIK010000047">
    <property type="protein sequence ID" value="KAJ3600612.1"/>
    <property type="molecule type" value="Genomic_DNA"/>
</dbReference>
<feature type="domain" description="Hpc2-related" evidence="4">
    <location>
        <begin position="118"/>
        <end position="167"/>
    </location>
</feature>
<evidence type="ECO:0000313" key="6">
    <source>
        <dbReference type="EMBL" id="KAJ3600612.1"/>
    </source>
</evidence>
<dbReference type="OrthoDB" id="68076at2759"/>
<evidence type="ECO:0000259" key="4">
    <source>
        <dbReference type="Pfam" id="PF08729"/>
    </source>
</evidence>
<dbReference type="InterPro" id="IPR026947">
    <property type="entry name" value="UBN_middle_dom"/>
</dbReference>
<feature type="compositionally biased region" description="Basic residues" evidence="3">
    <location>
        <begin position="244"/>
        <end position="253"/>
    </location>
</feature>
<dbReference type="InterPro" id="IPR014840">
    <property type="entry name" value="HRD"/>
</dbReference>
<dbReference type="Proteomes" id="UP001148018">
    <property type="component" value="Unassembled WGS sequence"/>
</dbReference>
<name>A0A9Q0IHG2_9TELE</name>
<feature type="compositionally biased region" description="Basic and acidic residues" evidence="3">
    <location>
        <begin position="45"/>
        <end position="57"/>
    </location>
</feature>
<feature type="region of interest" description="Disordered" evidence="3">
    <location>
        <begin position="13"/>
        <end position="58"/>
    </location>
</feature>
<evidence type="ECO:0000256" key="2">
    <source>
        <dbReference type="ARBA" id="ARBA00022553"/>
    </source>
</evidence>
<organism evidence="6 7">
    <name type="scientific">Muraenolepis orangiensis</name>
    <name type="common">Patagonian moray cod</name>
    <dbReference type="NCBI Taxonomy" id="630683"/>
    <lineage>
        <taxon>Eukaryota</taxon>
        <taxon>Metazoa</taxon>
        <taxon>Chordata</taxon>
        <taxon>Craniata</taxon>
        <taxon>Vertebrata</taxon>
        <taxon>Euteleostomi</taxon>
        <taxon>Actinopterygii</taxon>
        <taxon>Neopterygii</taxon>
        <taxon>Teleostei</taxon>
        <taxon>Neoteleostei</taxon>
        <taxon>Acanthomorphata</taxon>
        <taxon>Zeiogadaria</taxon>
        <taxon>Gadariae</taxon>
        <taxon>Gadiformes</taxon>
        <taxon>Muraenolepidoidei</taxon>
        <taxon>Muraenolepididae</taxon>
        <taxon>Muraenolepis</taxon>
    </lineage>
</organism>
<gene>
    <name evidence="6" type="ORF">NHX12_031592</name>
</gene>
<dbReference type="Pfam" id="PF08729">
    <property type="entry name" value="HUN"/>
    <property type="match status" value="1"/>
</dbReference>
<dbReference type="Pfam" id="PF14075">
    <property type="entry name" value="UBN_AB"/>
    <property type="match status" value="1"/>
</dbReference>
<reference evidence="6" key="1">
    <citation type="submission" date="2022-07" db="EMBL/GenBank/DDBJ databases">
        <title>Chromosome-level genome of Muraenolepis orangiensis.</title>
        <authorList>
            <person name="Kim J."/>
        </authorList>
    </citation>
    <scope>NUCLEOTIDE SEQUENCE</scope>
    <source>
        <strain evidence="6">KU_S4_2022</strain>
        <tissue evidence="6">Muscle</tissue>
    </source>
</reference>
<evidence type="ECO:0000256" key="1">
    <source>
        <dbReference type="ARBA" id="ARBA00009911"/>
    </source>
</evidence>
<comment type="similarity">
    <text evidence="1">Belongs to the ubinuclein family.</text>
</comment>
<evidence type="ECO:0000259" key="5">
    <source>
        <dbReference type="Pfam" id="PF14075"/>
    </source>
</evidence>
<feature type="compositionally biased region" description="Polar residues" evidence="3">
    <location>
        <begin position="16"/>
        <end position="38"/>
    </location>
</feature>
<proteinExistence type="inferred from homology"/>
<evidence type="ECO:0000256" key="3">
    <source>
        <dbReference type="SAM" id="MobiDB-lite"/>
    </source>
</evidence>
<sequence length="275" mass="31084">MKAEVRRALLLPFPCDSSSTPTIEKSTLPTHPTPSATASVAFPEAEGKRSKPDRSESTVRCVIKLLESGEYTFPEFSYTQLVEDQRGSSIGTKDGAHQNQSEDQLATIGRQFEKKHTKKDRFQDLVDIGYGYDDDDSFIDNSEAYDELVPASLSTEYGGFYVNSGVLKFRQASDSEAEVFTPKPPKDPFQKLKDAIGKVMPEQIARFLDNQQAHARVKFTMVTEEEKTQQQRVNVGSEGDEKVRKRGPQKKFKWNQEIRSKQKRHGYHSLPVDLT</sequence>
<accession>A0A9Q0IHG2</accession>
<dbReference type="PANTHER" id="PTHR21669">
    <property type="entry name" value="CAPZ-INTERACTING PROTEIN AND RELATED PROTEINS"/>
    <property type="match status" value="1"/>
</dbReference>
<feature type="region of interest" description="Disordered" evidence="3">
    <location>
        <begin position="225"/>
        <end position="275"/>
    </location>
</feature>
<dbReference type="GO" id="GO:0006325">
    <property type="term" value="P:chromatin organization"/>
    <property type="evidence" value="ECO:0007669"/>
    <property type="project" value="TreeGrafter"/>
</dbReference>
<keyword evidence="2" id="KW-0597">Phosphoprotein</keyword>
<dbReference type="AlphaFoldDB" id="A0A9Q0IHG2"/>
<comment type="caution">
    <text evidence="6">The sequence shown here is derived from an EMBL/GenBank/DDBJ whole genome shotgun (WGS) entry which is preliminary data.</text>
</comment>
<feature type="domain" description="Ubinuclein middle" evidence="5">
    <location>
        <begin position="186"/>
        <end position="260"/>
    </location>
</feature>
<dbReference type="GO" id="GO:0005634">
    <property type="term" value="C:nucleus"/>
    <property type="evidence" value="ECO:0007669"/>
    <property type="project" value="TreeGrafter"/>
</dbReference>
<evidence type="ECO:0008006" key="8">
    <source>
        <dbReference type="Google" id="ProtNLM"/>
    </source>
</evidence>